<dbReference type="AlphaFoldDB" id="A0A8T2QD67"/>
<evidence type="ECO:0000256" key="5">
    <source>
        <dbReference type="PROSITE-ProRule" id="PRU00146"/>
    </source>
</evidence>
<evidence type="ECO:0000259" key="8">
    <source>
        <dbReference type="PROSITE" id="PS51805"/>
    </source>
</evidence>
<dbReference type="SUPFAM" id="SSF57903">
    <property type="entry name" value="FYVE/PHD zinc finger"/>
    <property type="match status" value="1"/>
</dbReference>
<comment type="caution">
    <text evidence="9">The sequence shown here is derived from an EMBL/GenBank/DDBJ whole genome shotgun (WGS) entry which is preliminary data.</text>
</comment>
<sequence length="1215" mass="136039">MRSRRKNSLRSSKLPFYLRSSGTHHHTSKARSPLPSFDSPETLIKKGKIRIVSEKLLRKPSHRVDIDDQRKEGNRLFTNRRIVDGIDGEETVKGSGTSALGNSHSEDNYGERCETHRKFKKRALLSNENISSIQTKIDSASYRTKLRQKLGNTTNSKDDIQHSKDVDSVIQEKNSSDYSIQTCSVGLSDTLHKNTNGIPVRGVITRHSSSATMVQPAPDAEKEIQPNQHVEAQHSSQSILHTIDGCLEGDTKYLRRHFTRSTSKAITSGISADAGQSSHMKRDQTLHLDSASRDSYRQCNDSDALCHPEKARTVNASGGTRKINHDESSIVPGKSKGTDADELINASSNFRNSSVQLRRTKRKQSPTYLEYSNDECDPDKSPGGLGDQTEDVAVQDVPILQHGTAAASERSPSILEHGSTAAALEKPLSIYTEAEDEISQYTDPIKVNPMSKSCLVATNPAETGGRQMRARPLDLEQPLLVLIEGLDKDYYELDGGSFYRLLQQQPELNSPSFISQIKPDGISKHMLQSVDTREEKAESIIIPSFRPCRHPCQSTEHPPFQYELPDSYIRMGSSTGQLEMKLSFICQAEYDIDDEDEEWLNKYNQSVSSSSTLTVEQFEKIIDLLEMKAAEANGFYSVADFFEEDQKQVSEECCICNGGENAPDNPVYECASCHVLVHKSCYGIEKYWKRGKKRQKWKCKKCEAVAEGNIPPDIRCSLCCKQGGALKPSTEPHKWAHVVCALYTNETYFVNPDAMEPIDGLSAADARAKRQKRQCVLCGMREGSVERCSVPGCKAVFHVSCGVNQGASFEFQHSNQQVTSVLIYCPSHALTANGAAKRMPSEEEEISPSNICSQEFLGKKDSSTPDRPSGDFLSRTSKEKASSSHGKDLGKSSNGYNMRSWEIIKKERELGTFAEEERVYNCISEMMLDADLLKDKETSGKMLSEKEYKKVLSQKNSDFMERIYLYWVSKRAKQGGPLLHHIQQEQAAKSFGIFNPDDAGSISVNPVSVGSFQESSIDMKVLTAWQQLRVLRKLTLLVVQRERLKLEIFSLDQDILNIGFEALNDTSINQQCSSCKGLNLCFPCVDCNIDTCICCLVKNSKYRTGWDVLMHPKYVCSNCEKKNLKMHKDLPSRFLANPKENSASCFVNERWSEKCNGDMVTENSQTISERKPYILLPRCDCSNQDKSATQAFWEQTHSKTALISDLTKNRIQMVG</sequence>
<dbReference type="GO" id="GO:0008270">
    <property type="term" value="F:zinc ion binding"/>
    <property type="evidence" value="ECO:0007669"/>
    <property type="project" value="UniProtKB-KW"/>
</dbReference>
<accession>A0A8T2QD67</accession>
<evidence type="ECO:0000313" key="10">
    <source>
        <dbReference type="Proteomes" id="UP000825935"/>
    </source>
</evidence>
<dbReference type="Gene3D" id="3.30.40.10">
    <property type="entry name" value="Zinc/RING finger domain, C3HC4 (zinc finger)"/>
    <property type="match status" value="2"/>
</dbReference>
<feature type="compositionally biased region" description="Basic and acidic residues" evidence="6">
    <location>
        <begin position="876"/>
        <end position="890"/>
    </location>
</feature>
<dbReference type="SMART" id="SM00249">
    <property type="entry name" value="PHD"/>
    <property type="match status" value="2"/>
</dbReference>
<reference evidence="9" key="1">
    <citation type="submission" date="2021-08" db="EMBL/GenBank/DDBJ databases">
        <title>WGS assembly of Ceratopteris richardii.</title>
        <authorList>
            <person name="Marchant D.B."/>
            <person name="Chen G."/>
            <person name="Jenkins J."/>
            <person name="Shu S."/>
            <person name="Leebens-Mack J."/>
            <person name="Grimwood J."/>
            <person name="Schmutz J."/>
            <person name="Soltis P."/>
            <person name="Soltis D."/>
            <person name="Chen Z.-H."/>
        </authorList>
    </citation>
    <scope>NUCLEOTIDE SEQUENCE</scope>
    <source>
        <strain evidence="9">Whitten #5841</strain>
        <tissue evidence="9">Leaf</tissue>
    </source>
</reference>
<evidence type="ECO:0000256" key="6">
    <source>
        <dbReference type="SAM" id="MobiDB-lite"/>
    </source>
</evidence>
<feature type="region of interest" description="Disordered" evidence="6">
    <location>
        <begin position="856"/>
        <end position="893"/>
    </location>
</feature>
<dbReference type="InterPro" id="IPR034732">
    <property type="entry name" value="EPHD"/>
</dbReference>
<dbReference type="InterPro" id="IPR011011">
    <property type="entry name" value="Znf_FYVE_PHD"/>
</dbReference>
<dbReference type="CDD" id="cd15571">
    <property type="entry name" value="ePHD"/>
    <property type="match status" value="1"/>
</dbReference>
<organism evidence="9 10">
    <name type="scientific">Ceratopteris richardii</name>
    <name type="common">Triangle waterfern</name>
    <dbReference type="NCBI Taxonomy" id="49495"/>
    <lineage>
        <taxon>Eukaryota</taxon>
        <taxon>Viridiplantae</taxon>
        <taxon>Streptophyta</taxon>
        <taxon>Embryophyta</taxon>
        <taxon>Tracheophyta</taxon>
        <taxon>Polypodiopsida</taxon>
        <taxon>Polypodiidae</taxon>
        <taxon>Polypodiales</taxon>
        <taxon>Pteridineae</taxon>
        <taxon>Pteridaceae</taxon>
        <taxon>Parkerioideae</taxon>
        <taxon>Ceratopteris</taxon>
    </lineage>
</organism>
<feature type="domain" description="PHD-type" evidence="8">
    <location>
        <begin position="713"/>
        <end position="829"/>
    </location>
</feature>
<dbReference type="InterPro" id="IPR019542">
    <property type="entry name" value="Enhancer_polycomb-like_N"/>
</dbReference>
<gene>
    <name evidence="9" type="ORF">KP509_36G054100</name>
</gene>
<dbReference type="PROSITE" id="PS50016">
    <property type="entry name" value="ZF_PHD_2"/>
    <property type="match status" value="1"/>
</dbReference>
<dbReference type="EMBL" id="CM035441">
    <property type="protein sequence ID" value="KAH7281578.1"/>
    <property type="molecule type" value="Genomic_DNA"/>
</dbReference>
<feature type="region of interest" description="Disordered" evidence="6">
    <location>
        <begin position="315"/>
        <end position="388"/>
    </location>
</feature>
<dbReference type="InterPro" id="IPR013083">
    <property type="entry name" value="Znf_RING/FYVE/PHD"/>
</dbReference>
<dbReference type="InterPro" id="IPR001965">
    <property type="entry name" value="Znf_PHD"/>
</dbReference>
<keyword evidence="2" id="KW-0677">Repeat</keyword>
<evidence type="ECO:0000259" key="7">
    <source>
        <dbReference type="PROSITE" id="PS50016"/>
    </source>
</evidence>
<dbReference type="Pfam" id="PF13832">
    <property type="entry name" value="zf-HC5HC2H_2"/>
    <property type="match status" value="1"/>
</dbReference>
<dbReference type="InterPro" id="IPR050701">
    <property type="entry name" value="Histone_Mod_Regulator"/>
</dbReference>
<feature type="compositionally biased region" description="Polar residues" evidence="6">
    <location>
        <begin position="94"/>
        <end position="103"/>
    </location>
</feature>
<dbReference type="Proteomes" id="UP000825935">
    <property type="component" value="Chromosome 36"/>
</dbReference>
<feature type="compositionally biased region" description="Polar residues" evidence="6">
    <location>
        <begin position="345"/>
        <end position="357"/>
    </location>
</feature>
<evidence type="ECO:0000256" key="1">
    <source>
        <dbReference type="ARBA" id="ARBA00022723"/>
    </source>
</evidence>
<evidence type="ECO:0000256" key="4">
    <source>
        <dbReference type="ARBA" id="ARBA00022833"/>
    </source>
</evidence>
<dbReference type="InterPro" id="IPR019787">
    <property type="entry name" value="Znf_PHD-finger"/>
</dbReference>
<dbReference type="OrthoDB" id="1932495at2759"/>
<dbReference type="PANTHER" id="PTHR13793:SF148">
    <property type="entry name" value="RING_FYVE_PHD ZINC FINGER SUPERFAMILY PROTEIN"/>
    <property type="match status" value="1"/>
</dbReference>
<feature type="region of interest" description="Disordered" evidence="6">
    <location>
        <begin position="1"/>
        <end position="39"/>
    </location>
</feature>
<keyword evidence="1" id="KW-0479">Metal-binding</keyword>
<evidence type="ECO:0000256" key="2">
    <source>
        <dbReference type="ARBA" id="ARBA00022737"/>
    </source>
</evidence>
<dbReference type="GO" id="GO:0006357">
    <property type="term" value="P:regulation of transcription by RNA polymerase II"/>
    <property type="evidence" value="ECO:0007669"/>
    <property type="project" value="TreeGrafter"/>
</dbReference>
<proteinExistence type="predicted"/>
<dbReference type="PROSITE" id="PS51805">
    <property type="entry name" value="EPHD"/>
    <property type="match status" value="1"/>
</dbReference>
<protein>
    <submittedName>
        <fullName evidence="9">Uncharacterized protein</fullName>
    </submittedName>
</protein>
<dbReference type="Pfam" id="PF10513">
    <property type="entry name" value="EPL1"/>
    <property type="match status" value="1"/>
</dbReference>
<feature type="domain" description="PHD-type" evidence="7">
    <location>
        <begin position="650"/>
        <end position="705"/>
    </location>
</feature>
<name>A0A8T2QD67_CERRI</name>
<keyword evidence="10" id="KW-1185">Reference proteome</keyword>
<evidence type="ECO:0000313" key="9">
    <source>
        <dbReference type="EMBL" id="KAH7281578.1"/>
    </source>
</evidence>
<keyword evidence="4" id="KW-0862">Zinc</keyword>
<dbReference type="PANTHER" id="PTHR13793">
    <property type="entry name" value="PHD FINGER PROTEINS"/>
    <property type="match status" value="1"/>
</dbReference>
<evidence type="ECO:0000256" key="3">
    <source>
        <dbReference type="ARBA" id="ARBA00022771"/>
    </source>
</evidence>
<keyword evidence="3 5" id="KW-0863">Zinc-finger</keyword>
<feature type="region of interest" description="Disordered" evidence="6">
    <location>
        <begin position="87"/>
        <end position="111"/>
    </location>
</feature>